<feature type="transmembrane region" description="Helical" evidence="7">
    <location>
        <begin position="199"/>
        <end position="223"/>
    </location>
</feature>
<feature type="domain" description="Rhodopsin" evidence="8">
    <location>
        <begin position="10"/>
        <end position="223"/>
    </location>
</feature>
<dbReference type="PANTHER" id="PTHR33048:SF155">
    <property type="entry name" value="INTEGRAL MEMBRANE PROTEIN"/>
    <property type="match status" value="1"/>
</dbReference>
<keyword evidence="2 7" id="KW-0812">Transmembrane</keyword>
<feature type="compositionally biased region" description="Polar residues" evidence="6">
    <location>
        <begin position="277"/>
        <end position="287"/>
    </location>
</feature>
<evidence type="ECO:0000256" key="1">
    <source>
        <dbReference type="ARBA" id="ARBA00004141"/>
    </source>
</evidence>
<evidence type="ECO:0000313" key="9">
    <source>
        <dbReference type="EMBL" id="RWA05243.1"/>
    </source>
</evidence>
<dbReference type="InterPro" id="IPR049326">
    <property type="entry name" value="Rhodopsin_dom_fungi"/>
</dbReference>
<keyword evidence="10" id="KW-1185">Reference proteome</keyword>
<evidence type="ECO:0000256" key="7">
    <source>
        <dbReference type="SAM" id="Phobius"/>
    </source>
</evidence>
<dbReference type="PANTHER" id="PTHR33048">
    <property type="entry name" value="PTH11-LIKE INTEGRAL MEMBRANE PROTEIN (AFU_ORTHOLOGUE AFUA_5G11245)"/>
    <property type="match status" value="1"/>
</dbReference>
<evidence type="ECO:0000256" key="3">
    <source>
        <dbReference type="ARBA" id="ARBA00022989"/>
    </source>
</evidence>
<feature type="transmembrane region" description="Helical" evidence="7">
    <location>
        <begin position="129"/>
        <end position="150"/>
    </location>
</feature>
<comment type="similarity">
    <text evidence="5">Belongs to the SAT4 family.</text>
</comment>
<keyword evidence="4 7" id="KW-0472">Membrane</keyword>
<evidence type="ECO:0000256" key="2">
    <source>
        <dbReference type="ARBA" id="ARBA00022692"/>
    </source>
</evidence>
<reference evidence="9 10" key="1">
    <citation type="submission" date="2018-12" db="EMBL/GenBank/DDBJ databases">
        <title>Draft genome sequence of Xylaria grammica IHI A82.</title>
        <authorList>
            <person name="Buettner E."/>
            <person name="Kellner H."/>
        </authorList>
    </citation>
    <scope>NUCLEOTIDE SEQUENCE [LARGE SCALE GENOMIC DNA]</scope>
    <source>
        <strain evidence="9 10">IHI A82</strain>
    </source>
</reference>
<evidence type="ECO:0000256" key="5">
    <source>
        <dbReference type="ARBA" id="ARBA00038359"/>
    </source>
</evidence>
<comment type="subcellular location">
    <subcellularLocation>
        <location evidence="1">Membrane</location>
        <topology evidence="1">Multi-pass membrane protein</topology>
    </subcellularLocation>
</comment>
<protein>
    <recommendedName>
        <fullName evidence="8">Rhodopsin domain-containing protein</fullName>
    </recommendedName>
</protein>
<dbReference type="InterPro" id="IPR052337">
    <property type="entry name" value="SAT4-like"/>
</dbReference>
<evidence type="ECO:0000313" key="10">
    <source>
        <dbReference type="Proteomes" id="UP000286045"/>
    </source>
</evidence>
<dbReference type="AlphaFoldDB" id="A0A439CSW1"/>
<dbReference type="Pfam" id="PF20684">
    <property type="entry name" value="Fung_rhodopsin"/>
    <property type="match status" value="1"/>
</dbReference>
<gene>
    <name evidence="9" type="ORF">EKO27_g9868</name>
</gene>
<feature type="region of interest" description="Disordered" evidence="6">
    <location>
        <begin position="277"/>
        <end position="303"/>
    </location>
</feature>
<dbReference type="GO" id="GO:0016020">
    <property type="term" value="C:membrane"/>
    <property type="evidence" value="ECO:0007669"/>
    <property type="project" value="UniProtKB-SubCell"/>
</dbReference>
<keyword evidence="3 7" id="KW-1133">Transmembrane helix</keyword>
<evidence type="ECO:0000256" key="4">
    <source>
        <dbReference type="ARBA" id="ARBA00023136"/>
    </source>
</evidence>
<name>A0A439CSW1_9PEZI</name>
<dbReference type="EMBL" id="RYZI01000462">
    <property type="protein sequence ID" value="RWA05243.1"/>
    <property type="molecule type" value="Genomic_DNA"/>
</dbReference>
<proteinExistence type="inferred from homology"/>
<evidence type="ECO:0000259" key="8">
    <source>
        <dbReference type="Pfam" id="PF20684"/>
    </source>
</evidence>
<feature type="transmembrane region" description="Helical" evidence="7">
    <location>
        <begin position="42"/>
        <end position="64"/>
    </location>
</feature>
<dbReference type="Proteomes" id="UP000286045">
    <property type="component" value="Unassembled WGS sequence"/>
</dbReference>
<evidence type="ECO:0000256" key="6">
    <source>
        <dbReference type="SAM" id="MobiDB-lite"/>
    </source>
</evidence>
<dbReference type="STRING" id="363999.A0A439CSW1"/>
<comment type="caution">
    <text evidence="9">The sequence shown here is derived from an EMBL/GenBank/DDBJ whole genome shotgun (WGS) entry which is preliminary data.</text>
</comment>
<feature type="transmembrane region" description="Helical" evidence="7">
    <location>
        <begin position="76"/>
        <end position="98"/>
    </location>
</feature>
<sequence length="318" mass="35180">MGNKLLFASITIIVGIFGASGGTRHTYYLSIEQAIYVTKLDWISQALAITALATGKVAVGLLLLRLIASTSRWRRITIYVLMALTVIFSILAVVFTFAQCQNPTALWDPSVHAMTSCWDPKVQSNFSTFTGGLNSVVDIAFSLIPITLIWRLHVSTKKRVGLVILLSGGVFSGISAAIKTNELVTLTARSDLTWETFGLYLWTGIEIFLILVCGCIPTLRPLWDHVFGKRLRSNQGGSCGWASQNSAGKRHGSQRQFAQEPDQELGIFDHNFQQVPSSRGLSNQISASRDESRGSRPNLMHDEEQLIQVTRSYNVDYH</sequence>
<feature type="compositionally biased region" description="Basic and acidic residues" evidence="6">
    <location>
        <begin position="288"/>
        <end position="303"/>
    </location>
</feature>
<accession>A0A439CSW1</accession>
<organism evidence="9 10">
    <name type="scientific">Xylaria grammica</name>
    <dbReference type="NCBI Taxonomy" id="363999"/>
    <lineage>
        <taxon>Eukaryota</taxon>
        <taxon>Fungi</taxon>
        <taxon>Dikarya</taxon>
        <taxon>Ascomycota</taxon>
        <taxon>Pezizomycotina</taxon>
        <taxon>Sordariomycetes</taxon>
        <taxon>Xylariomycetidae</taxon>
        <taxon>Xylariales</taxon>
        <taxon>Xylariaceae</taxon>
        <taxon>Xylaria</taxon>
    </lineage>
</organism>
<feature type="transmembrane region" description="Helical" evidence="7">
    <location>
        <begin position="162"/>
        <end position="179"/>
    </location>
</feature>